<feature type="compositionally biased region" description="Basic residues" evidence="1">
    <location>
        <begin position="132"/>
        <end position="143"/>
    </location>
</feature>
<sequence>MEEFPSEDELNVAAALLLLSHTPPPLPSSCVKLSSKETSFEATPCNSSLTTENSHCIKLMHTASSPSRIMQLKVARRARSKVIYMSASDRKPSVSSWSKPPVAKTAADSRSIRTSEGSCLSTGGTSEISSGRKSRKRGGSTHIRRSAEAIIGMLSRGGCASEVRIRQLLGDSPDTSKALRMLLRMDVVKRSGHGGRADPYIYSVHGDTMVTTIG</sequence>
<evidence type="ECO:0000313" key="3">
    <source>
        <dbReference type="EMBL" id="KAK9671054.1"/>
    </source>
</evidence>
<feature type="domain" description="HTH three-helical bundle" evidence="2">
    <location>
        <begin position="140"/>
        <end position="181"/>
    </location>
</feature>
<feature type="compositionally biased region" description="Polar residues" evidence="1">
    <location>
        <begin position="112"/>
        <end position="128"/>
    </location>
</feature>
<dbReference type="Proteomes" id="UP001443914">
    <property type="component" value="Unassembled WGS sequence"/>
</dbReference>
<dbReference type="Pfam" id="PF25370">
    <property type="entry name" value="HTH_74"/>
    <property type="match status" value="1"/>
</dbReference>
<dbReference type="AlphaFoldDB" id="A0AAW1H3R4"/>
<comment type="caution">
    <text evidence="3">The sequence shown here is derived from an EMBL/GenBank/DDBJ whole genome shotgun (WGS) entry which is preliminary data.</text>
</comment>
<name>A0AAW1H3R4_SAPOF</name>
<accession>A0AAW1H3R4</accession>
<dbReference type="InterPro" id="IPR057523">
    <property type="entry name" value="HTH_74"/>
</dbReference>
<dbReference type="PANTHER" id="PTHR34799:SF2">
    <property type="entry name" value="OS07G0656300 PROTEIN"/>
    <property type="match status" value="1"/>
</dbReference>
<protein>
    <recommendedName>
        <fullName evidence="2">HTH three-helical bundle domain-containing protein</fullName>
    </recommendedName>
</protein>
<feature type="region of interest" description="Disordered" evidence="1">
    <location>
        <begin position="90"/>
        <end position="143"/>
    </location>
</feature>
<evidence type="ECO:0000256" key="1">
    <source>
        <dbReference type="SAM" id="MobiDB-lite"/>
    </source>
</evidence>
<dbReference type="PANTHER" id="PTHR34799">
    <property type="entry name" value="OS07G0656300 PROTEIN"/>
    <property type="match status" value="1"/>
</dbReference>
<organism evidence="3 4">
    <name type="scientific">Saponaria officinalis</name>
    <name type="common">Common soapwort</name>
    <name type="synonym">Lychnis saponaria</name>
    <dbReference type="NCBI Taxonomy" id="3572"/>
    <lineage>
        <taxon>Eukaryota</taxon>
        <taxon>Viridiplantae</taxon>
        <taxon>Streptophyta</taxon>
        <taxon>Embryophyta</taxon>
        <taxon>Tracheophyta</taxon>
        <taxon>Spermatophyta</taxon>
        <taxon>Magnoliopsida</taxon>
        <taxon>eudicotyledons</taxon>
        <taxon>Gunneridae</taxon>
        <taxon>Pentapetalae</taxon>
        <taxon>Caryophyllales</taxon>
        <taxon>Caryophyllaceae</taxon>
        <taxon>Caryophylleae</taxon>
        <taxon>Saponaria</taxon>
    </lineage>
</organism>
<dbReference type="EMBL" id="JBDFQZ010000012">
    <property type="protein sequence ID" value="KAK9671054.1"/>
    <property type="molecule type" value="Genomic_DNA"/>
</dbReference>
<gene>
    <name evidence="3" type="ORF">RND81_12G003700</name>
</gene>
<evidence type="ECO:0000313" key="4">
    <source>
        <dbReference type="Proteomes" id="UP001443914"/>
    </source>
</evidence>
<evidence type="ECO:0000259" key="2">
    <source>
        <dbReference type="Pfam" id="PF25370"/>
    </source>
</evidence>
<feature type="compositionally biased region" description="Low complexity" evidence="1">
    <location>
        <begin position="93"/>
        <end position="102"/>
    </location>
</feature>
<reference evidence="3" key="1">
    <citation type="submission" date="2024-03" db="EMBL/GenBank/DDBJ databases">
        <title>WGS assembly of Saponaria officinalis var. Norfolk2.</title>
        <authorList>
            <person name="Jenkins J."/>
            <person name="Shu S."/>
            <person name="Grimwood J."/>
            <person name="Barry K."/>
            <person name="Goodstein D."/>
            <person name="Schmutz J."/>
            <person name="Leebens-Mack J."/>
            <person name="Osbourn A."/>
        </authorList>
    </citation>
    <scope>NUCLEOTIDE SEQUENCE [LARGE SCALE GENOMIC DNA]</scope>
    <source>
        <strain evidence="3">JIC</strain>
    </source>
</reference>
<keyword evidence="4" id="KW-1185">Reference proteome</keyword>
<proteinExistence type="predicted"/>